<name>A0A9N7YHY0_PLEPL</name>
<proteinExistence type="predicted"/>
<evidence type="ECO:0000256" key="1">
    <source>
        <dbReference type="SAM" id="Phobius"/>
    </source>
</evidence>
<keyword evidence="3" id="KW-1185">Reference proteome</keyword>
<sequence length="88" mass="10050">MRSGRREACLGVWTPKKRGRAETQPDHSHHTVIMLILLAGIFGVHIIGIILLLVATIDNAWWMTDTMATDVWGRWLLQNGKWNFTDLP</sequence>
<reference evidence="2" key="1">
    <citation type="submission" date="2020-03" db="EMBL/GenBank/DDBJ databases">
        <authorList>
            <person name="Weist P."/>
        </authorList>
    </citation>
    <scope>NUCLEOTIDE SEQUENCE</scope>
</reference>
<keyword evidence="1" id="KW-0472">Membrane</keyword>
<accession>A0A9N7YHY0</accession>
<dbReference type="EMBL" id="CADEAL010001406">
    <property type="protein sequence ID" value="CAB1432120.1"/>
    <property type="molecule type" value="Genomic_DNA"/>
</dbReference>
<evidence type="ECO:0000313" key="3">
    <source>
        <dbReference type="Proteomes" id="UP001153269"/>
    </source>
</evidence>
<organism evidence="2 3">
    <name type="scientific">Pleuronectes platessa</name>
    <name type="common">European plaice</name>
    <dbReference type="NCBI Taxonomy" id="8262"/>
    <lineage>
        <taxon>Eukaryota</taxon>
        <taxon>Metazoa</taxon>
        <taxon>Chordata</taxon>
        <taxon>Craniata</taxon>
        <taxon>Vertebrata</taxon>
        <taxon>Euteleostomi</taxon>
        <taxon>Actinopterygii</taxon>
        <taxon>Neopterygii</taxon>
        <taxon>Teleostei</taxon>
        <taxon>Neoteleostei</taxon>
        <taxon>Acanthomorphata</taxon>
        <taxon>Carangaria</taxon>
        <taxon>Pleuronectiformes</taxon>
        <taxon>Pleuronectoidei</taxon>
        <taxon>Pleuronectidae</taxon>
        <taxon>Pleuronectes</taxon>
    </lineage>
</organism>
<protein>
    <submittedName>
        <fullName evidence="2">Uncharacterized protein</fullName>
    </submittedName>
</protein>
<dbReference type="Proteomes" id="UP001153269">
    <property type="component" value="Unassembled WGS sequence"/>
</dbReference>
<dbReference type="AlphaFoldDB" id="A0A9N7YHY0"/>
<keyword evidence="1" id="KW-0812">Transmembrane</keyword>
<keyword evidence="1" id="KW-1133">Transmembrane helix</keyword>
<feature type="transmembrane region" description="Helical" evidence="1">
    <location>
        <begin position="32"/>
        <end position="57"/>
    </location>
</feature>
<gene>
    <name evidence="2" type="ORF">PLEPLA_LOCUS20177</name>
</gene>
<evidence type="ECO:0000313" key="2">
    <source>
        <dbReference type="EMBL" id="CAB1432120.1"/>
    </source>
</evidence>
<comment type="caution">
    <text evidence="2">The sequence shown here is derived from an EMBL/GenBank/DDBJ whole genome shotgun (WGS) entry which is preliminary data.</text>
</comment>